<organism evidence="1 2">
    <name type="scientific">Fodinibius salipaludis</name>
    <dbReference type="NCBI Taxonomy" id="2032627"/>
    <lineage>
        <taxon>Bacteria</taxon>
        <taxon>Pseudomonadati</taxon>
        <taxon>Balneolota</taxon>
        <taxon>Balneolia</taxon>
        <taxon>Balneolales</taxon>
        <taxon>Balneolaceae</taxon>
        <taxon>Fodinibius</taxon>
    </lineage>
</organism>
<sequence>MKLYYQLKQFIIQMHYSAVLITNRPFYATENRLRALEMFFGLNKKLESSFRCGYPKVLGGRAMIAPSVEGWLGKLLARYLKRSIPVDKKDSRSHKV</sequence>
<evidence type="ECO:0000313" key="1">
    <source>
        <dbReference type="EMBL" id="PAU94766.1"/>
    </source>
</evidence>
<proteinExistence type="predicted"/>
<gene>
    <name evidence="1" type="ORF">CK503_04640</name>
</gene>
<comment type="caution">
    <text evidence="1">The sequence shown here is derived from an EMBL/GenBank/DDBJ whole genome shotgun (WGS) entry which is preliminary data.</text>
</comment>
<reference evidence="1 2" key="1">
    <citation type="submission" date="2017-08" db="EMBL/GenBank/DDBJ databases">
        <title>Aliifodinibius alkalisoli sp. nov., isolated from saline alkaline soil.</title>
        <authorList>
            <person name="Liu D."/>
            <person name="Zhang G."/>
        </authorList>
    </citation>
    <scope>NUCLEOTIDE SEQUENCE [LARGE SCALE GENOMIC DNA]</scope>
    <source>
        <strain evidence="1 2">WN023</strain>
    </source>
</reference>
<accession>A0A2A2GAJ1</accession>
<evidence type="ECO:0000313" key="2">
    <source>
        <dbReference type="Proteomes" id="UP000218831"/>
    </source>
</evidence>
<name>A0A2A2GAJ1_9BACT</name>
<protein>
    <submittedName>
        <fullName evidence="1">Uncharacterized protein</fullName>
    </submittedName>
</protein>
<dbReference type="EMBL" id="NSKE01000003">
    <property type="protein sequence ID" value="PAU94766.1"/>
    <property type="molecule type" value="Genomic_DNA"/>
</dbReference>
<dbReference type="Proteomes" id="UP000218831">
    <property type="component" value="Unassembled WGS sequence"/>
</dbReference>
<keyword evidence="2" id="KW-1185">Reference proteome</keyword>
<dbReference type="AlphaFoldDB" id="A0A2A2GAJ1"/>